<dbReference type="PROSITE" id="PS50943">
    <property type="entry name" value="HTH_CROC1"/>
    <property type="match status" value="1"/>
</dbReference>
<gene>
    <name evidence="2" type="ORF">ACE5IX_10520</name>
</gene>
<proteinExistence type="predicted"/>
<dbReference type="Pfam" id="PF13560">
    <property type="entry name" value="HTH_31"/>
    <property type="match status" value="1"/>
</dbReference>
<evidence type="ECO:0000313" key="2">
    <source>
        <dbReference type="EMBL" id="MFB5736943.1"/>
    </source>
</evidence>
<evidence type="ECO:0000259" key="1">
    <source>
        <dbReference type="PROSITE" id="PS50943"/>
    </source>
</evidence>
<keyword evidence="3" id="KW-1185">Reference proteome</keyword>
<feature type="domain" description="HTH cro/C1-type" evidence="1">
    <location>
        <begin position="15"/>
        <end position="69"/>
    </location>
</feature>
<dbReference type="SUPFAM" id="SSF47413">
    <property type="entry name" value="lambda repressor-like DNA-binding domains"/>
    <property type="match status" value="1"/>
</dbReference>
<dbReference type="SMART" id="SM00530">
    <property type="entry name" value="HTH_XRE"/>
    <property type="match status" value="1"/>
</dbReference>
<dbReference type="InterPro" id="IPR001387">
    <property type="entry name" value="Cro/C1-type_HTH"/>
</dbReference>
<accession>A0ABV5BNR2</accession>
<name>A0ABV5BNR2_9LEPT</name>
<protein>
    <submittedName>
        <fullName evidence="2">Helix-turn-helix domain-containing protein</fullName>
    </submittedName>
</protein>
<dbReference type="EMBL" id="JBHILJ010000005">
    <property type="protein sequence ID" value="MFB5736943.1"/>
    <property type="molecule type" value="Genomic_DNA"/>
</dbReference>
<dbReference type="InterPro" id="IPR010982">
    <property type="entry name" value="Lambda_DNA-bd_dom_sf"/>
</dbReference>
<dbReference type="CDD" id="cd00093">
    <property type="entry name" value="HTH_XRE"/>
    <property type="match status" value="1"/>
</dbReference>
<comment type="caution">
    <text evidence="2">The sequence shown here is derived from an EMBL/GenBank/DDBJ whole genome shotgun (WGS) entry which is preliminary data.</text>
</comment>
<dbReference type="Gene3D" id="1.10.260.40">
    <property type="entry name" value="lambda repressor-like DNA-binding domains"/>
    <property type="match status" value="1"/>
</dbReference>
<reference evidence="2 3" key="1">
    <citation type="submission" date="2024-09" db="EMBL/GenBank/DDBJ databases">
        <title>Taxonomic and Genotyping Characterization of Leptospira Strains isolated from Multiple Sources in Colombia highlights the importance of intermediate species.</title>
        <authorList>
            <person name="Torres Higuera L."/>
            <person name="Rojas Tapias D."/>
            <person name="Jimenez Velasquez S."/>
            <person name="Renjifo Ibanez C."/>
        </authorList>
    </citation>
    <scope>NUCLEOTIDE SEQUENCE [LARGE SCALE GENOMIC DNA]</scope>
    <source>
        <strain evidence="2 3">Lep080</strain>
    </source>
</reference>
<dbReference type="RefSeq" id="WP_375517116.1">
    <property type="nucleotide sequence ID" value="NZ_JBHILI010000006.1"/>
</dbReference>
<sequence>MKYHRKQHKNFLKLLKEARLEAGLSQTEVADSIGRCQSFVSRIESGELRLKLEDFLKLYQLYGKPATHFFRAFTEETE</sequence>
<dbReference type="Proteomes" id="UP001580391">
    <property type="component" value="Unassembled WGS sequence"/>
</dbReference>
<organism evidence="2 3">
    <name type="scientific">Leptospira wolffii</name>
    <dbReference type="NCBI Taxonomy" id="409998"/>
    <lineage>
        <taxon>Bacteria</taxon>
        <taxon>Pseudomonadati</taxon>
        <taxon>Spirochaetota</taxon>
        <taxon>Spirochaetia</taxon>
        <taxon>Leptospirales</taxon>
        <taxon>Leptospiraceae</taxon>
        <taxon>Leptospira</taxon>
    </lineage>
</organism>
<evidence type="ECO:0000313" key="3">
    <source>
        <dbReference type="Proteomes" id="UP001580391"/>
    </source>
</evidence>